<sequence>MLYLKDIFPLPNLSDYKVHFARHNGRDHPLDVWARSRPEWKLWQQTRPGRDDFNRPYIFALAQFYPEPDVWMFGGVFEVTARHSDRYDVEQVDLGRPLEGRLKLHYPHRDRVTRSKLEKHYDGFVVKEILPETYSGRPFPGYDRIDLPFAELEGLLRNGRLDWQAALENVKGIYLISDRQTGRLYVGSACGDQGIWSRWSTYAATGHGGNVELRKLLGEEVGLDYCRRNFRLALLEEHPARTPDSLILERESYYKEVLMSRGPGGLNRN</sequence>
<dbReference type="InterPro" id="IPR035901">
    <property type="entry name" value="GIY-YIG_endonuc_sf"/>
</dbReference>
<dbReference type="STRING" id="441119.SAMN04488047_11420"/>
<reference evidence="1 2" key="1">
    <citation type="submission" date="2016-10" db="EMBL/GenBank/DDBJ databases">
        <authorList>
            <person name="de Groot N.N."/>
        </authorList>
    </citation>
    <scope>NUCLEOTIDE SEQUENCE [LARGE SCALE GENOMIC DNA]</scope>
    <source>
        <strain evidence="1 2">DSM 19547</strain>
    </source>
</reference>
<name>A0A1I5TM62_9RHOB</name>
<proteinExistence type="predicted"/>
<protein>
    <recommendedName>
        <fullName evidence="3">GIY-YIG domain-containing protein</fullName>
    </recommendedName>
</protein>
<evidence type="ECO:0000313" key="1">
    <source>
        <dbReference type="EMBL" id="SFP83981.1"/>
    </source>
</evidence>
<keyword evidence="2" id="KW-1185">Reference proteome</keyword>
<dbReference type="Proteomes" id="UP000199356">
    <property type="component" value="Unassembled WGS sequence"/>
</dbReference>
<dbReference type="SUPFAM" id="SSF82771">
    <property type="entry name" value="GIY-YIG endonuclease"/>
    <property type="match status" value="1"/>
</dbReference>
<dbReference type="Gene3D" id="3.40.1440.10">
    <property type="entry name" value="GIY-YIG endonuclease"/>
    <property type="match status" value="1"/>
</dbReference>
<dbReference type="OrthoDB" id="89044at2"/>
<gene>
    <name evidence="1" type="ORF">SAMN04488047_11420</name>
</gene>
<accession>A0A1I5TM62</accession>
<evidence type="ECO:0000313" key="2">
    <source>
        <dbReference type="Proteomes" id="UP000199356"/>
    </source>
</evidence>
<dbReference type="CDD" id="cd10446">
    <property type="entry name" value="GIY-YIG_unchar_1"/>
    <property type="match status" value="1"/>
</dbReference>
<dbReference type="EMBL" id="FOXA01000014">
    <property type="protein sequence ID" value="SFP83981.1"/>
    <property type="molecule type" value="Genomic_DNA"/>
</dbReference>
<organism evidence="1 2">
    <name type="scientific">Tranquillimonas alkanivorans</name>
    <dbReference type="NCBI Taxonomy" id="441119"/>
    <lineage>
        <taxon>Bacteria</taxon>
        <taxon>Pseudomonadati</taxon>
        <taxon>Pseudomonadota</taxon>
        <taxon>Alphaproteobacteria</taxon>
        <taxon>Rhodobacterales</taxon>
        <taxon>Roseobacteraceae</taxon>
        <taxon>Tranquillimonas</taxon>
    </lineage>
</organism>
<evidence type="ECO:0008006" key="3">
    <source>
        <dbReference type="Google" id="ProtNLM"/>
    </source>
</evidence>
<dbReference type="AlphaFoldDB" id="A0A1I5TM62"/>
<dbReference type="RefSeq" id="WP_093424003.1">
    <property type="nucleotide sequence ID" value="NZ_FOXA01000014.1"/>
</dbReference>